<dbReference type="Pfam" id="PF14472">
    <property type="entry name" value="DUF4429"/>
    <property type="match status" value="2"/>
</dbReference>
<dbReference type="Pfam" id="PF09851">
    <property type="entry name" value="SHOCT"/>
    <property type="match status" value="1"/>
</dbReference>
<evidence type="ECO:0000313" key="4">
    <source>
        <dbReference type="EMBL" id="GAA0459273.1"/>
    </source>
</evidence>
<dbReference type="EMBL" id="BAAAHB010000017">
    <property type="protein sequence ID" value="GAA0459273.1"/>
    <property type="molecule type" value="Genomic_DNA"/>
</dbReference>
<accession>A0ABP3JNJ5</accession>
<comment type="caution">
    <text evidence="4">The sequence shown here is derived from an EMBL/GenBank/DDBJ whole genome shotgun (WGS) entry which is preliminary data.</text>
</comment>
<evidence type="ECO:0000259" key="3">
    <source>
        <dbReference type="Pfam" id="PF14472"/>
    </source>
</evidence>
<feature type="region of interest" description="Disordered" evidence="1">
    <location>
        <begin position="236"/>
        <end position="258"/>
    </location>
</feature>
<dbReference type="RefSeq" id="WP_344089359.1">
    <property type="nucleotide sequence ID" value="NZ_BAAAHB010000017.1"/>
</dbReference>
<sequence>MGDVLAGLQAVWEFDTDSVLIRFERGIRTPRLLQALGERRIPYEALAAVEQAPGKRGTVVLRAVPRPGADPLMDVAGGQLKEACDPYRLVLPAERDALAEYYADEMRDALGPYASEPADRHLVAAPAPPMSFKAYDGKASFDGASVAFRWFWTGASSAKWKAGDQRFAVGDLAGVEWRSPEIAGGYLRLLRRDAARPGEADQDPAAVVFGMGYGLVHESLPFAAAVLAAARAKTPSGSPLAPLPGPSHTGRPDPGGIADRIRHLGALHDAGLLTDDEFSAKKAQLLAEL</sequence>
<feature type="domain" description="DUF4429" evidence="3">
    <location>
        <begin position="12"/>
        <end position="106"/>
    </location>
</feature>
<feature type="domain" description="DUF4429" evidence="3">
    <location>
        <begin position="139"/>
        <end position="226"/>
    </location>
</feature>
<feature type="domain" description="SHOCT" evidence="2">
    <location>
        <begin position="259"/>
        <end position="286"/>
    </location>
</feature>
<evidence type="ECO:0000256" key="1">
    <source>
        <dbReference type="SAM" id="MobiDB-lite"/>
    </source>
</evidence>
<organism evidence="4 5">
    <name type="scientific">Streptomyces stramineus</name>
    <dbReference type="NCBI Taxonomy" id="173861"/>
    <lineage>
        <taxon>Bacteria</taxon>
        <taxon>Bacillati</taxon>
        <taxon>Actinomycetota</taxon>
        <taxon>Actinomycetes</taxon>
        <taxon>Kitasatosporales</taxon>
        <taxon>Streptomycetaceae</taxon>
        <taxon>Streptomyces</taxon>
    </lineage>
</organism>
<evidence type="ECO:0000259" key="2">
    <source>
        <dbReference type="Pfam" id="PF09851"/>
    </source>
</evidence>
<reference evidence="5" key="1">
    <citation type="journal article" date="2019" name="Int. J. Syst. Evol. Microbiol.">
        <title>The Global Catalogue of Microorganisms (GCM) 10K type strain sequencing project: providing services to taxonomists for standard genome sequencing and annotation.</title>
        <authorList>
            <consortium name="The Broad Institute Genomics Platform"/>
            <consortium name="The Broad Institute Genome Sequencing Center for Infectious Disease"/>
            <person name="Wu L."/>
            <person name="Ma J."/>
        </authorList>
    </citation>
    <scope>NUCLEOTIDE SEQUENCE [LARGE SCALE GENOMIC DNA]</scope>
    <source>
        <strain evidence="5">JCM 10649</strain>
    </source>
</reference>
<gene>
    <name evidence="4" type="ORF">GCM10009544_22300</name>
</gene>
<dbReference type="InterPro" id="IPR018649">
    <property type="entry name" value="SHOCT"/>
</dbReference>
<dbReference type="Proteomes" id="UP001499895">
    <property type="component" value="Unassembled WGS sequence"/>
</dbReference>
<name>A0ABP3JNJ5_9ACTN</name>
<protein>
    <submittedName>
        <fullName evidence="4">DUF4429 domain-containing protein</fullName>
    </submittedName>
</protein>
<proteinExistence type="predicted"/>
<evidence type="ECO:0000313" key="5">
    <source>
        <dbReference type="Proteomes" id="UP001499895"/>
    </source>
</evidence>
<keyword evidence="5" id="KW-1185">Reference proteome</keyword>
<dbReference type="InterPro" id="IPR027860">
    <property type="entry name" value="DUF4429"/>
</dbReference>